<evidence type="ECO:0000256" key="6">
    <source>
        <dbReference type="ARBA" id="ARBA00022741"/>
    </source>
</evidence>
<dbReference type="GO" id="GO:0005886">
    <property type="term" value="C:plasma membrane"/>
    <property type="evidence" value="ECO:0007669"/>
    <property type="project" value="UniProtKB-SubCell"/>
</dbReference>
<evidence type="ECO:0000256" key="4">
    <source>
        <dbReference type="ARBA" id="ARBA00022679"/>
    </source>
</evidence>
<keyword evidence="8" id="KW-1133">Transmembrane helix</keyword>
<evidence type="ECO:0000313" key="12">
    <source>
        <dbReference type="EMBL" id="KAL2551575.1"/>
    </source>
</evidence>
<dbReference type="EMBL" id="JBFOLJ010000002">
    <property type="protein sequence ID" value="KAL2551575.1"/>
    <property type="molecule type" value="Genomic_DNA"/>
</dbReference>
<evidence type="ECO:0000256" key="3">
    <source>
        <dbReference type="ARBA" id="ARBA00022527"/>
    </source>
</evidence>
<keyword evidence="4" id="KW-0808">Transferase</keyword>
<keyword evidence="13" id="KW-1185">Reference proteome</keyword>
<keyword evidence="9" id="KW-0472">Membrane</keyword>
<keyword evidence="3" id="KW-0723">Serine/threonine-protein kinase</keyword>
<keyword evidence="6" id="KW-0547">Nucleotide-binding</keyword>
<keyword evidence="7" id="KW-0067">ATP-binding</keyword>
<sequence length="191" mass="21546">MGKFMLGWLLKQFIGLKRRTADDRQQCYHCWRFAKSEPLHFHHWRPIAEAWNKREGGFGCVYKRVLANGREVVVKQLKAGGGQGEREFKAEVKISRAARKAASYIFSVTTTTSNKKIDKILHESCGARYSLETSPQDNKIPNGGTIYKNSLNGLMDNAGSHRNHLKSLGGRGGRFPVAHQAMMMILPAHLH</sequence>
<comment type="catalytic activity">
    <reaction evidence="10">
        <text>L-threonyl-[protein] + ATP = O-phospho-L-threonyl-[protein] + ADP + H(+)</text>
        <dbReference type="Rhea" id="RHEA:46608"/>
        <dbReference type="Rhea" id="RHEA-COMP:11060"/>
        <dbReference type="Rhea" id="RHEA-COMP:11605"/>
        <dbReference type="ChEBI" id="CHEBI:15378"/>
        <dbReference type="ChEBI" id="CHEBI:30013"/>
        <dbReference type="ChEBI" id="CHEBI:30616"/>
        <dbReference type="ChEBI" id="CHEBI:61977"/>
        <dbReference type="ChEBI" id="CHEBI:456216"/>
        <dbReference type="EC" id="2.7.11.1"/>
    </reaction>
</comment>
<proteinExistence type="predicted"/>
<evidence type="ECO:0000256" key="7">
    <source>
        <dbReference type="ARBA" id="ARBA00022840"/>
    </source>
</evidence>
<evidence type="ECO:0000256" key="8">
    <source>
        <dbReference type="ARBA" id="ARBA00022989"/>
    </source>
</evidence>
<dbReference type="Gene3D" id="3.30.200.20">
    <property type="entry name" value="Phosphorylase Kinase, domain 1"/>
    <property type="match status" value="1"/>
</dbReference>
<dbReference type="SUPFAM" id="SSF56112">
    <property type="entry name" value="Protein kinase-like (PK-like)"/>
    <property type="match status" value="1"/>
</dbReference>
<dbReference type="GO" id="GO:0004674">
    <property type="term" value="F:protein serine/threonine kinase activity"/>
    <property type="evidence" value="ECO:0007669"/>
    <property type="project" value="UniProtKB-KW"/>
</dbReference>
<comment type="subcellular location">
    <subcellularLocation>
        <location evidence="1">Cell membrane</location>
        <topology evidence="1">Single-pass membrane protein</topology>
    </subcellularLocation>
</comment>
<dbReference type="InterPro" id="IPR047117">
    <property type="entry name" value="PERK1-13-like"/>
</dbReference>
<keyword evidence="12" id="KW-0418">Kinase</keyword>
<dbReference type="InterPro" id="IPR011009">
    <property type="entry name" value="Kinase-like_dom_sf"/>
</dbReference>
<comment type="catalytic activity">
    <reaction evidence="11">
        <text>L-seryl-[protein] + ATP = O-phospho-L-seryl-[protein] + ADP + H(+)</text>
        <dbReference type="Rhea" id="RHEA:17989"/>
        <dbReference type="Rhea" id="RHEA-COMP:9863"/>
        <dbReference type="Rhea" id="RHEA-COMP:11604"/>
        <dbReference type="ChEBI" id="CHEBI:15378"/>
        <dbReference type="ChEBI" id="CHEBI:29999"/>
        <dbReference type="ChEBI" id="CHEBI:30616"/>
        <dbReference type="ChEBI" id="CHEBI:83421"/>
        <dbReference type="ChEBI" id="CHEBI:456216"/>
        <dbReference type="EC" id="2.7.11.1"/>
    </reaction>
</comment>
<accession>A0ABD1WQ26</accession>
<evidence type="ECO:0000256" key="11">
    <source>
        <dbReference type="ARBA" id="ARBA00048679"/>
    </source>
</evidence>
<dbReference type="AlphaFoldDB" id="A0ABD1WQ26"/>
<protein>
    <recommendedName>
        <fullName evidence="2">non-specific serine/threonine protein kinase</fullName>
        <ecNumber evidence="2">2.7.11.1</ecNumber>
    </recommendedName>
</protein>
<evidence type="ECO:0000256" key="1">
    <source>
        <dbReference type="ARBA" id="ARBA00004162"/>
    </source>
</evidence>
<dbReference type="EC" id="2.7.11.1" evidence="2"/>
<reference evidence="13" key="1">
    <citation type="submission" date="2024-07" db="EMBL/GenBank/DDBJ databases">
        <title>Two chromosome-level genome assemblies of Korean endemic species Abeliophyllum distichum and Forsythia ovata (Oleaceae).</title>
        <authorList>
            <person name="Jang H."/>
        </authorList>
    </citation>
    <scope>NUCLEOTIDE SEQUENCE [LARGE SCALE GENOMIC DNA]</scope>
</reference>
<evidence type="ECO:0000256" key="2">
    <source>
        <dbReference type="ARBA" id="ARBA00012513"/>
    </source>
</evidence>
<dbReference type="PANTHER" id="PTHR47982">
    <property type="entry name" value="PROLINE-RICH RECEPTOR-LIKE PROTEIN KINASE PERK4"/>
    <property type="match status" value="1"/>
</dbReference>
<gene>
    <name evidence="12" type="ORF">Fot_05194</name>
</gene>
<evidence type="ECO:0000256" key="9">
    <source>
        <dbReference type="ARBA" id="ARBA00023136"/>
    </source>
</evidence>
<dbReference type="Proteomes" id="UP001604277">
    <property type="component" value="Unassembled WGS sequence"/>
</dbReference>
<evidence type="ECO:0000256" key="5">
    <source>
        <dbReference type="ARBA" id="ARBA00022692"/>
    </source>
</evidence>
<name>A0ABD1WQ26_9LAMI</name>
<evidence type="ECO:0000313" key="13">
    <source>
        <dbReference type="Proteomes" id="UP001604277"/>
    </source>
</evidence>
<dbReference type="PANTHER" id="PTHR47982:SF44">
    <property type="entry name" value="PROLINE-RICH RECEPTOR-LIKE PROTEIN KINASE PERK13-RELATED"/>
    <property type="match status" value="1"/>
</dbReference>
<dbReference type="GO" id="GO:0005524">
    <property type="term" value="F:ATP binding"/>
    <property type="evidence" value="ECO:0007669"/>
    <property type="project" value="UniProtKB-KW"/>
</dbReference>
<evidence type="ECO:0000256" key="10">
    <source>
        <dbReference type="ARBA" id="ARBA00047899"/>
    </source>
</evidence>
<comment type="caution">
    <text evidence="12">The sequence shown here is derived from an EMBL/GenBank/DDBJ whole genome shotgun (WGS) entry which is preliminary data.</text>
</comment>
<organism evidence="12 13">
    <name type="scientific">Forsythia ovata</name>
    <dbReference type="NCBI Taxonomy" id="205694"/>
    <lineage>
        <taxon>Eukaryota</taxon>
        <taxon>Viridiplantae</taxon>
        <taxon>Streptophyta</taxon>
        <taxon>Embryophyta</taxon>
        <taxon>Tracheophyta</taxon>
        <taxon>Spermatophyta</taxon>
        <taxon>Magnoliopsida</taxon>
        <taxon>eudicotyledons</taxon>
        <taxon>Gunneridae</taxon>
        <taxon>Pentapetalae</taxon>
        <taxon>asterids</taxon>
        <taxon>lamiids</taxon>
        <taxon>Lamiales</taxon>
        <taxon>Oleaceae</taxon>
        <taxon>Forsythieae</taxon>
        <taxon>Forsythia</taxon>
    </lineage>
</organism>
<keyword evidence="5" id="KW-0812">Transmembrane</keyword>